<comment type="caution">
    <text evidence="11">The sequence shown here is derived from an EMBL/GenBank/DDBJ whole genome shotgun (WGS) entry which is preliminary data.</text>
</comment>
<keyword evidence="6" id="KW-0653">Protein transport</keyword>
<keyword evidence="12" id="KW-1185">Reference proteome</keyword>
<dbReference type="Pfam" id="PF11356">
    <property type="entry name" value="T2SSC"/>
    <property type="match status" value="1"/>
</dbReference>
<sequence length="282" mass="29765">MTGRPTDMTIKSAPTLLWMRRGLLAAFTILAVWLLVRLILALSAPSSLWTPVLVAGPAPVSAVATRTYDFTYNPFAAGDSVGETVVSVDTGDDAPETTLNLQLKGLRSGENGTAFIRTPDGQEDNVYIGEEIMPGVFLRGVFPSHALIDVNGQTQRLTTEDAKAARNRASSSQSAASSPRSGLQTIRSADATALLSQIQIIPSFDLDMTRNGVMVKPRTSAVDLSAFGLRDGDIITRFAGQSVVSGLPDIGALRRSAGSGQPVTVDLIRDGQTMTITIGSSS</sequence>
<feature type="region of interest" description="Disordered" evidence="9">
    <location>
        <begin position="158"/>
        <end position="183"/>
    </location>
</feature>
<evidence type="ECO:0000256" key="6">
    <source>
        <dbReference type="ARBA" id="ARBA00022927"/>
    </source>
</evidence>
<evidence type="ECO:0000256" key="4">
    <source>
        <dbReference type="ARBA" id="ARBA00022519"/>
    </source>
</evidence>
<evidence type="ECO:0000256" key="8">
    <source>
        <dbReference type="ARBA" id="ARBA00023136"/>
    </source>
</evidence>
<dbReference type="Gene3D" id="2.30.42.10">
    <property type="match status" value="1"/>
</dbReference>
<evidence type="ECO:0000256" key="7">
    <source>
        <dbReference type="ARBA" id="ARBA00022989"/>
    </source>
</evidence>
<evidence type="ECO:0000256" key="2">
    <source>
        <dbReference type="ARBA" id="ARBA00022448"/>
    </source>
</evidence>
<protein>
    <recommendedName>
        <fullName evidence="10">Type II secretion system protein GspC N-terminal domain-containing protein</fullName>
    </recommendedName>
</protein>
<comment type="subcellular location">
    <subcellularLocation>
        <location evidence="1">Cell inner membrane</location>
    </subcellularLocation>
</comment>
<keyword evidence="7" id="KW-1133">Transmembrane helix</keyword>
<feature type="compositionally biased region" description="Low complexity" evidence="9">
    <location>
        <begin position="167"/>
        <end position="181"/>
    </location>
</feature>
<dbReference type="InterPro" id="IPR024961">
    <property type="entry name" value="T2SS_GspC_N"/>
</dbReference>
<keyword evidence="2" id="KW-0813">Transport</keyword>
<dbReference type="SUPFAM" id="SSF50156">
    <property type="entry name" value="PDZ domain-like"/>
    <property type="match status" value="1"/>
</dbReference>
<gene>
    <name evidence="11" type="ORF">GCM10009069_14770</name>
</gene>
<dbReference type="Proteomes" id="UP000634004">
    <property type="component" value="Unassembled WGS sequence"/>
</dbReference>
<feature type="domain" description="Type II secretion system protein GspC N-terminal" evidence="10">
    <location>
        <begin position="32"/>
        <end position="158"/>
    </location>
</feature>
<dbReference type="GO" id="GO:0015031">
    <property type="term" value="P:protein transport"/>
    <property type="evidence" value="ECO:0007669"/>
    <property type="project" value="UniProtKB-KW"/>
</dbReference>
<evidence type="ECO:0000259" key="10">
    <source>
        <dbReference type="Pfam" id="PF11356"/>
    </source>
</evidence>
<reference evidence="11" key="1">
    <citation type="journal article" date="2014" name="Int. J. Syst. Evol. Microbiol.">
        <title>Complete genome sequence of Corynebacterium casei LMG S-19264T (=DSM 44701T), isolated from a smear-ripened cheese.</title>
        <authorList>
            <consortium name="US DOE Joint Genome Institute (JGI-PGF)"/>
            <person name="Walter F."/>
            <person name="Albersmeier A."/>
            <person name="Kalinowski J."/>
            <person name="Ruckert C."/>
        </authorList>
    </citation>
    <scope>NUCLEOTIDE SEQUENCE</scope>
    <source>
        <strain evidence="11">KCTC 32513</strain>
    </source>
</reference>
<dbReference type="Gene3D" id="2.30.30.830">
    <property type="match status" value="1"/>
</dbReference>
<evidence type="ECO:0000256" key="9">
    <source>
        <dbReference type="SAM" id="MobiDB-lite"/>
    </source>
</evidence>
<keyword evidence="4" id="KW-0997">Cell inner membrane</keyword>
<keyword evidence="8" id="KW-0472">Membrane</keyword>
<dbReference type="EMBL" id="BMZH01000005">
    <property type="protein sequence ID" value="GHA92782.1"/>
    <property type="molecule type" value="Genomic_DNA"/>
</dbReference>
<keyword evidence="3" id="KW-1003">Cell membrane</keyword>
<dbReference type="AlphaFoldDB" id="A0A8J3CRU9"/>
<accession>A0A8J3CRU9</accession>
<evidence type="ECO:0000313" key="11">
    <source>
        <dbReference type="EMBL" id="GHA92782.1"/>
    </source>
</evidence>
<dbReference type="InterPro" id="IPR036034">
    <property type="entry name" value="PDZ_sf"/>
</dbReference>
<evidence type="ECO:0000256" key="3">
    <source>
        <dbReference type="ARBA" id="ARBA00022475"/>
    </source>
</evidence>
<dbReference type="GO" id="GO:0005886">
    <property type="term" value="C:plasma membrane"/>
    <property type="evidence" value="ECO:0007669"/>
    <property type="project" value="UniProtKB-SubCell"/>
</dbReference>
<evidence type="ECO:0000313" key="12">
    <source>
        <dbReference type="Proteomes" id="UP000634004"/>
    </source>
</evidence>
<name>A0A8J3CRU9_9PROT</name>
<keyword evidence="5" id="KW-0812">Transmembrane</keyword>
<evidence type="ECO:0000256" key="1">
    <source>
        <dbReference type="ARBA" id="ARBA00004533"/>
    </source>
</evidence>
<evidence type="ECO:0000256" key="5">
    <source>
        <dbReference type="ARBA" id="ARBA00022692"/>
    </source>
</evidence>
<organism evidence="11 12">
    <name type="scientific">Algimonas arctica</name>
    <dbReference type="NCBI Taxonomy" id="1479486"/>
    <lineage>
        <taxon>Bacteria</taxon>
        <taxon>Pseudomonadati</taxon>
        <taxon>Pseudomonadota</taxon>
        <taxon>Alphaproteobacteria</taxon>
        <taxon>Maricaulales</taxon>
        <taxon>Robiginitomaculaceae</taxon>
        <taxon>Algimonas</taxon>
    </lineage>
</organism>
<reference evidence="11" key="2">
    <citation type="submission" date="2020-09" db="EMBL/GenBank/DDBJ databases">
        <authorList>
            <person name="Sun Q."/>
            <person name="Kim S."/>
        </authorList>
    </citation>
    <scope>NUCLEOTIDE SEQUENCE</scope>
    <source>
        <strain evidence="11">KCTC 32513</strain>
    </source>
</reference>
<proteinExistence type="predicted"/>